<dbReference type="AlphaFoldDB" id="H6LDN3"/>
<evidence type="ECO:0000256" key="1">
    <source>
        <dbReference type="SAM" id="Phobius"/>
    </source>
</evidence>
<proteinExistence type="predicted"/>
<dbReference type="Proteomes" id="UP000007177">
    <property type="component" value="Chromosome"/>
</dbReference>
<reference evidence="3" key="1">
    <citation type="submission" date="2011-07" db="EMBL/GenBank/DDBJ databases">
        <title>Complete genome sequence of Acetobacterium woodii.</title>
        <authorList>
            <person name="Poehlein A."/>
            <person name="Schmidt S."/>
            <person name="Kaster A.-K."/>
            <person name="Goenrich M."/>
            <person name="Vollmers J."/>
            <person name="Thuermer A."/>
            <person name="Gottschalk G."/>
            <person name="Thauer R.K."/>
            <person name="Daniel R."/>
            <person name="Mueller V."/>
        </authorList>
    </citation>
    <scope>NUCLEOTIDE SEQUENCE [LARGE SCALE GENOMIC DNA]</scope>
    <source>
        <strain evidence="3">ATCC 29683 / DSM 1030 / JCM 2381 / KCTC 1655 / WB1</strain>
    </source>
</reference>
<evidence type="ECO:0000313" key="2">
    <source>
        <dbReference type="EMBL" id="AFA49197.1"/>
    </source>
</evidence>
<keyword evidence="1" id="KW-1133">Transmembrane helix</keyword>
<keyword evidence="1" id="KW-0472">Membrane</keyword>
<name>H6LDN3_ACEWD</name>
<gene>
    <name evidence="2" type="ordered locus">Awo_c24400</name>
</gene>
<evidence type="ECO:0000313" key="3">
    <source>
        <dbReference type="Proteomes" id="UP000007177"/>
    </source>
</evidence>
<feature type="transmembrane region" description="Helical" evidence="1">
    <location>
        <begin position="6"/>
        <end position="26"/>
    </location>
</feature>
<reference evidence="2 3" key="2">
    <citation type="journal article" date="2012" name="PLoS ONE">
        <title>An ancient pathway combining carbon dioxide fixation with the generation and utilization of a sodium ion gradient for ATP synthesis.</title>
        <authorList>
            <person name="Poehlein A."/>
            <person name="Schmidt S."/>
            <person name="Kaster A.K."/>
            <person name="Goenrich M."/>
            <person name="Vollmers J."/>
            <person name="Thurmer A."/>
            <person name="Bertsch J."/>
            <person name="Schuchmann K."/>
            <person name="Voigt B."/>
            <person name="Hecker M."/>
            <person name="Daniel R."/>
            <person name="Thauer R.K."/>
            <person name="Gottschalk G."/>
            <person name="Muller V."/>
        </authorList>
    </citation>
    <scope>NUCLEOTIDE SEQUENCE [LARGE SCALE GENOMIC DNA]</scope>
    <source>
        <strain evidence="3">ATCC 29683 / DSM 1030 / JCM 2381 / KCTC 1655 / WB1</strain>
    </source>
</reference>
<keyword evidence="1" id="KW-0812">Transmembrane</keyword>
<accession>H6LDN3</accession>
<protein>
    <recommendedName>
        <fullName evidence="4">Cell wall-active antibiotics response LiaF-like C-terminal domain-containing protein</fullName>
    </recommendedName>
</protein>
<keyword evidence="3" id="KW-1185">Reference proteome</keyword>
<evidence type="ECO:0008006" key="4">
    <source>
        <dbReference type="Google" id="ProtNLM"/>
    </source>
</evidence>
<dbReference type="EMBL" id="CP002987">
    <property type="protein sequence ID" value="AFA49197.1"/>
    <property type="molecule type" value="Genomic_DNA"/>
</dbReference>
<dbReference type="OrthoDB" id="1778038at2"/>
<dbReference type="HOGENOM" id="CLU_1718332_0_0_9"/>
<dbReference type="RefSeq" id="WP_014356797.1">
    <property type="nucleotide sequence ID" value="NC_016894.1"/>
</dbReference>
<dbReference type="KEGG" id="awo:Awo_c24400"/>
<organism evidence="2 3">
    <name type="scientific">Acetobacterium woodii (strain ATCC 29683 / DSM 1030 / JCM 2381 / KCTC 1655 / WB1)</name>
    <dbReference type="NCBI Taxonomy" id="931626"/>
    <lineage>
        <taxon>Bacteria</taxon>
        <taxon>Bacillati</taxon>
        <taxon>Bacillota</taxon>
        <taxon>Clostridia</taxon>
        <taxon>Eubacteriales</taxon>
        <taxon>Eubacteriaceae</taxon>
        <taxon>Acetobacterium</taxon>
    </lineage>
</organism>
<dbReference type="eggNOG" id="ENOG5034BE6">
    <property type="taxonomic scope" value="Bacteria"/>
</dbReference>
<sequence length="152" mass="16665">MKIKNLFIGATAVFITGMALYHATVIKKAKNFDASLNKDPDSLDETILYGGKMKDYKDQPMQDVKIGAFFGGMQLDFSDIITEKDHYQMDITIQNGGLNIIVPDRFKLKIDDTCKIGGIADNTVCCDPDNSVTLAVFADITCGGLNFENAPN</sequence>
<dbReference type="STRING" id="931626.Awo_c24400"/>